<organism evidence="1 2">
    <name type="scientific">Strongyloides papillosus</name>
    <name type="common">Intestinal threadworm</name>
    <dbReference type="NCBI Taxonomy" id="174720"/>
    <lineage>
        <taxon>Eukaryota</taxon>
        <taxon>Metazoa</taxon>
        <taxon>Ecdysozoa</taxon>
        <taxon>Nematoda</taxon>
        <taxon>Chromadorea</taxon>
        <taxon>Rhabditida</taxon>
        <taxon>Tylenchina</taxon>
        <taxon>Panagrolaimomorpha</taxon>
        <taxon>Strongyloidoidea</taxon>
        <taxon>Strongyloididae</taxon>
        <taxon>Strongyloides</taxon>
    </lineage>
</organism>
<proteinExistence type="predicted"/>
<protein>
    <submittedName>
        <fullName evidence="2">F-box domain-containing protein</fullName>
    </submittedName>
</protein>
<name>A0A0N5BUM1_STREA</name>
<dbReference type="WBParaSite" id="SPAL_0000954200.1">
    <property type="protein sequence ID" value="SPAL_0000954200.1"/>
    <property type="gene ID" value="SPAL_0000954200"/>
</dbReference>
<sequence length="540" mass="64434">MSILSPDVSLLLNKSTSIWKIIDNANTNSYLLEEIKKYNIRKRLHPCRINFQPILRKSLNSTFIEWQLISNNGYILPSYDILTPWILNERNDIDFEAETSITIQILSDVIISNTPERMLLISNVGRSIENLFSRYRFANKLIIRNGIFTKESIDDFILHALVKVNIEQLEYLSFISLYSIYTFVKNYDINEYNIFHGKPNLKEFSIHIGYLEMYDINLIGNDNFWRFIDSIIKHNIQLKLTFVQSDKSMSLAITIIKYCKKKNINVFLELQSSNFLFFNYIKNCIKQKDDIFIKKLSSFTFIINQLEDLKYIKYILNEMDNLEEIIILFNKSVYPNIKQTIKNNEIFKKFYNVLFDFKGEVKNIKSFTLKYHDNYFPTFFETFTFQEKLYDMFITSILSIIPNSIINVKFINMPYLKEEYFNCLYKSIPNMTKIAFKKCHYIPDDVLLNFKNLKHVLLDENIGVIIPSWIDIVIYKNFNDFMCGDYFIPQMKKNESHFFKIMKNSKFKNTFWLDDNFTPDTVIFMKDIMKWKDATELLNF</sequence>
<accession>A0A0N5BUM1</accession>
<evidence type="ECO:0000313" key="1">
    <source>
        <dbReference type="Proteomes" id="UP000046392"/>
    </source>
</evidence>
<reference evidence="2" key="1">
    <citation type="submission" date="2017-02" db="UniProtKB">
        <authorList>
            <consortium name="WormBaseParasite"/>
        </authorList>
    </citation>
    <scope>IDENTIFICATION</scope>
</reference>
<evidence type="ECO:0000313" key="2">
    <source>
        <dbReference type="WBParaSite" id="SPAL_0000954200.1"/>
    </source>
</evidence>
<dbReference type="AlphaFoldDB" id="A0A0N5BUM1"/>
<keyword evidence="1" id="KW-1185">Reference proteome</keyword>
<dbReference type="Proteomes" id="UP000046392">
    <property type="component" value="Unplaced"/>
</dbReference>